<feature type="compositionally biased region" description="Low complexity" evidence="1">
    <location>
        <begin position="52"/>
        <end position="76"/>
    </location>
</feature>
<accession>A0ABW4KI13</accession>
<dbReference type="InterPro" id="IPR025164">
    <property type="entry name" value="Toastrack_DUF4097"/>
</dbReference>
<evidence type="ECO:0000256" key="1">
    <source>
        <dbReference type="SAM" id="MobiDB-lite"/>
    </source>
</evidence>
<evidence type="ECO:0000313" key="4">
    <source>
        <dbReference type="EMBL" id="MFD1707595.1"/>
    </source>
</evidence>
<dbReference type="Proteomes" id="UP001597301">
    <property type="component" value="Unassembled WGS sequence"/>
</dbReference>
<dbReference type="RefSeq" id="WP_380774312.1">
    <property type="nucleotide sequence ID" value="NZ_JBHUEO010000037.1"/>
</dbReference>
<evidence type="ECO:0000259" key="3">
    <source>
        <dbReference type="Pfam" id="PF22746"/>
    </source>
</evidence>
<protein>
    <submittedName>
        <fullName evidence="4">DUF4097 family beta strand repeat-containing protein</fullName>
    </submittedName>
</protein>
<proteinExistence type="predicted"/>
<dbReference type="InterPro" id="IPR016599">
    <property type="entry name" value="UCP012569"/>
</dbReference>
<feature type="domain" description="DUF4097" evidence="2">
    <location>
        <begin position="131"/>
        <end position="355"/>
    </location>
</feature>
<keyword evidence="5" id="KW-1185">Reference proteome</keyword>
<evidence type="ECO:0000313" key="5">
    <source>
        <dbReference type="Proteomes" id="UP001597301"/>
    </source>
</evidence>
<dbReference type="InterPro" id="IPR053959">
    <property type="entry name" value="YvlB/LiaX_N"/>
</dbReference>
<name>A0ABW4KI13_9BACI</name>
<comment type="caution">
    <text evidence="4">The sequence shown here is derived from an EMBL/GenBank/DDBJ whole genome shotgun (WGS) entry which is preliminary data.</text>
</comment>
<gene>
    <name evidence="4" type="ORF">ACFSCZ_12760</name>
</gene>
<dbReference type="Pfam" id="PF13349">
    <property type="entry name" value="DUF4097"/>
    <property type="match status" value="1"/>
</dbReference>
<dbReference type="EMBL" id="JBHUEO010000037">
    <property type="protein sequence ID" value="MFD1707595.1"/>
    <property type="molecule type" value="Genomic_DNA"/>
</dbReference>
<evidence type="ECO:0000259" key="2">
    <source>
        <dbReference type="Pfam" id="PF13349"/>
    </source>
</evidence>
<dbReference type="PIRSF" id="PIRSF012569">
    <property type="entry name" value="UCP012569"/>
    <property type="match status" value="1"/>
</dbReference>
<organism evidence="4 5">
    <name type="scientific">Siminovitchia sediminis</name>
    <dbReference type="NCBI Taxonomy" id="1274353"/>
    <lineage>
        <taxon>Bacteria</taxon>
        <taxon>Bacillati</taxon>
        <taxon>Bacillota</taxon>
        <taxon>Bacilli</taxon>
        <taxon>Bacillales</taxon>
        <taxon>Bacillaceae</taxon>
        <taxon>Siminovitchia</taxon>
    </lineage>
</organism>
<reference evidence="5" key="1">
    <citation type="journal article" date="2019" name="Int. J. Syst. Evol. Microbiol.">
        <title>The Global Catalogue of Microorganisms (GCM) 10K type strain sequencing project: providing services to taxonomists for standard genome sequencing and annotation.</title>
        <authorList>
            <consortium name="The Broad Institute Genomics Platform"/>
            <consortium name="The Broad Institute Genome Sequencing Center for Infectious Disease"/>
            <person name="Wu L."/>
            <person name="Ma J."/>
        </authorList>
    </citation>
    <scope>NUCLEOTIDE SEQUENCE [LARGE SCALE GENOMIC DNA]</scope>
    <source>
        <strain evidence="5">CGMCC 1.12295</strain>
    </source>
</reference>
<feature type="domain" description="YvlB/LiaX N-terminal" evidence="3">
    <location>
        <begin position="4"/>
        <end position="32"/>
    </location>
</feature>
<feature type="region of interest" description="Disordered" evidence="1">
    <location>
        <begin position="34"/>
        <end position="82"/>
    </location>
</feature>
<dbReference type="Pfam" id="PF22746">
    <property type="entry name" value="SHOCT-like_DUF2089-C"/>
    <property type="match status" value="1"/>
</dbReference>
<sequence>MNQDRKRILEMVQEGKLSAQEAIVLLDALENGNSESKVIHSSAPEAGEAVTASESANASGEAGKASKKQQSQSKDSGTGDDHFYSQIEQAGEKIFDFVNSALKKIKDIDLQITQSVEVSHVFQQADEGVDRIDVDVANGPVRIIGWDQPEFRVECQAKVFRVEDRDEGRSYFLDNAVFSQENGLLCFATRSKWMRVETTVYVPKKMYKKISARLFNGQVTGELLEGEQLAIRTSNGKVDLTGISGKKLDIDTMNGQIKGRDVNVDDIEAETVNGMIDIAGFCRKAELKSFNGNIHCTLEDTGTERLEAKAVTGNIYVNVPEAATIEGEARSNLGSYHLDLKDVDVLQEKREVIQKQLRFKRNGLVSQKMHLEADTKTGSVYIRETESKGE</sequence>